<organism evidence="2 4">
    <name type="scientific">Trichinella pseudospiralis</name>
    <name type="common">Parasitic roundworm</name>
    <dbReference type="NCBI Taxonomy" id="6337"/>
    <lineage>
        <taxon>Eukaryota</taxon>
        <taxon>Metazoa</taxon>
        <taxon>Ecdysozoa</taxon>
        <taxon>Nematoda</taxon>
        <taxon>Enoplea</taxon>
        <taxon>Dorylaimia</taxon>
        <taxon>Trichinellida</taxon>
        <taxon>Trichinellidae</taxon>
        <taxon>Trichinella</taxon>
    </lineage>
</organism>
<evidence type="ECO:0000313" key="2">
    <source>
        <dbReference type="EMBL" id="KRY67678.1"/>
    </source>
</evidence>
<dbReference type="AlphaFoldDB" id="A0A0V1E1F5"/>
<proteinExistence type="predicted"/>
<comment type="caution">
    <text evidence="2">The sequence shown here is derived from an EMBL/GenBank/DDBJ whole genome shotgun (WGS) entry which is preliminary data.</text>
</comment>
<keyword evidence="1" id="KW-1133">Transmembrane helix</keyword>
<keyword evidence="1" id="KW-0472">Membrane</keyword>
<dbReference type="Proteomes" id="UP000054632">
    <property type="component" value="Unassembled WGS sequence"/>
</dbReference>
<dbReference type="Proteomes" id="UP000054826">
    <property type="component" value="Unassembled WGS sequence"/>
</dbReference>
<dbReference type="EMBL" id="JYDV01000047">
    <property type="protein sequence ID" value="KRZ38297.1"/>
    <property type="molecule type" value="Genomic_DNA"/>
</dbReference>
<sequence>LKMEIVEVKEWLIRWLAGKASFCVQMILFNLFMHTLSWLNLIILIVFCFNSLNNAKLSVPLWLLRRLNENADQSIFFLTAQCRAARCFLVSERLCFLLPSKIFSALRKELPVLVLK</sequence>
<evidence type="ECO:0000313" key="5">
    <source>
        <dbReference type="Proteomes" id="UP000054826"/>
    </source>
</evidence>
<feature type="non-terminal residue" evidence="2">
    <location>
        <position position="1"/>
    </location>
</feature>
<protein>
    <submittedName>
        <fullName evidence="2">Uncharacterized protein</fullName>
    </submittedName>
</protein>
<evidence type="ECO:0000313" key="4">
    <source>
        <dbReference type="Proteomes" id="UP000054632"/>
    </source>
</evidence>
<gene>
    <name evidence="2" type="ORF">T4A_13815</name>
    <name evidence="3" type="ORF">T4C_2356</name>
</gene>
<accession>A0A0V1E1F5</accession>
<keyword evidence="1" id="KW-0812">Transmembrane</keyword>
<evidence type="ECO:0000256" key="1">
    <source>
        <dbReference type="SAM" id="Phobius"/>
    </source>
</evidence>
<dbReference type="EMBL" id="JYDR01000130">
    <property type="protein sequence ID" value="KRY67678.1"/>
    <property type="molecule type" value="Genomic_DNA"/>
</dbReference>
<reference evidence="4 5" key="1">
    <citation type="submission" date="2015-01" db="EMBL/GenBank/DDBJ databases">
        <title>Evolution of Trichinella species and genotypes.</title>
        <authorList>
            <person name="Korhonen P.K."/>
            <person name="Edoardo P."/>
            <person name="Giuseppe L.R."/>
            <person name="Gasser R.B."/>
        </authorList>
    </citation>
    <scope>NUCLEOTIDE SEQUENCE [LARGE SCALE GENOMIC DNA]</scope>
    <source>
        <strain evidence="2">ISS13</strain>
        <strain evidence="3">ISS176</strain>
    </source>
</reference>
<evidence type="ECO:0000313" key="3">
    <source>
        <dbReference type="EMBL" id="KRZ38297.1"/>
    </source>
</evidence>
<name>A0A0V1E1F5_TRIPS</name>
<feature type="transmembrane region" description="Helical" evidence="1">
    <location>
        <begin position="38"/>
        <end position="55"/>
    </location>
</feature>